<dbReference type="AlphaFoldDB" id="W9WHV7"/>
<dbReference type="Pfam" id="PF00106">
    <property type="entry name" value="adh_short"/>
    <property type="match status" value="1"/>
</dbReference>
<dbReference type="GO" id="GO:0016491">
    <property type="term" value="F:oxidoreductase activity"/>
    <property type="evidence" value="ECO:0007669"/>
    <property type="project" value="UniProtKB-KW"/>
</dbReference>
<dbReference type="CDD" id="cd05233">
    <property type="entry name" value="SDR_c"/>
    <property type="match status" value="1"/>
</dbReference>
<evidence type="ECO:0000256" key="2">
    <source>
        <dbReference type="ARBA" id="ARBA00023002"/>
    </source>
</evidence>
<dbReference type="GeneID" id="19175517"/>
<keyword evidence="2" id="KW-0560">Oxidoreductase</keyword>
<dbReference type="EMBL" id="AMGW01000001">
    <property type="protein sequence ID" value="EXJ64565.1"/>
    <property type="molecule type" value="Genomic_DNA"/>
</dbReference>
<reference evidence="3 4" key="1">
    <citation type="submission" date="2013-03" db="EMBL/GenBank/DDBJ databases">
        <title>The Genome Sequence of Cladophialophora yegresii CBS 114405.</title>
        <authorList>
            <consortium name="The Broad Institute Genomics Platform"/>
            <person name="Cuomo C."/>
            <person name="de Hoog S."/>
            <person name="Gorbushina A."/>
            <person name="Walker B."/>
            <person name="Young S.K."/>
            <person name="Zeng Q."/>
            <person name="Gargeya S."/>
            <person name="Fitzgerald M."/>
            <person name="Haas B."/>
            <person name="Abouelleil A."/>
            <person name="Allen A.W."/>
            <person name="Alvarado L."/>
            <person name="Arachchi H.M."/>
            <person name="Berlin A.M."/>
            <person name="Chapman S.B."/>
            <person name="Gainer-Dewar J."/>
            <person name="Goldberg J."/>
            <person name="Griggs A."/>
            <person name="Gujja S."/>
            <person name="Hansen M."/>
            <person name="Howarth C."/>
            <person name="Imamovic A."/>
            <person name="Ireland A."/>
            <person name="Larimer J."/>
            <person name="McCowan C."/>
            <person name="Murphy C."/>
            <person name="Pearson M."/>
            <person name="Poon T.W."/>
            <person name="Priest M."/>
            <person name="Roberts A."/>
            <person name="Saif S."/>
            <person name="Shea T."/>
            <person name="Sisk P."/>
            <person name="Sykes S."/>
            <person name="Wortman J."/>
            <person name="Nusbaum C."/>
            <person name="Birren B."/>
        </authorList>
    </citation>
    <scope>NUCLEOTIDE SEQUENCE [LARGE SCALE GENOMIC DNA]</scope>
    <source>
        <strain evidence="3 4">CBS 114405</strain>
    </source>
</reference>
<dbReference type="InterPro" id="IPR036291">
    <property type="entry name" value="NAD(P)-bd_dom_sf"/>
</dbReference>
<dbReference type="InterPro" id="IPR002347">
    <property type="entry name" value="SDR_fam"/>
</dbReference>
<dbReference type="InterPro" id="IPR051122">
    <property type="entry name" value="SDR_DHRS6-like"/>
</dbReference>
<proteinExistence type="inferred from homology"/>
<dbReference type="VEuPathDB" id="FungiDB:A1O7_00901"/>
<dbReference type="RefSeq" id="XP_007753132.1">
    <property type="nucleotide sequence ID" value="XM_007754942.1"/>
</dbReference>
<organism evidence="3 4">
    <name type="scientific">Cladophialophora yegresii CBS 114405</name>
    <dbReference type="NCBI Taxonomy" id="1182544"/>
    <lineage>
        <taxon>Eukaryota</taxon>
        <taxon>Fungi</taxon>
        <taxon>Dikarya</taxon>
        <taxon>Ascomycota</taxon>
        <taxon>Pezizomycotina</taxon>
        <taxon>Eurotiomycetes</taxon>
        <taxon>Chaetothyriomycetidae</taxon>
        <taxon>Chaetothyriales</taxon>
        <taxon>Herpotrichiellaceae</taxon>
        <taxon>Cladophialophora</taxon>
    </lineage>
</organism>
<evidence type="ECO:0000256" key="1">
    <source>
        <dbReference type="ARBA" id="ARBA00006484"/>
    </source>
</evidence>
<evidence type="ECO:0008006" key="5">
    <source>
        <dbReference type="Google" id="ProtNLM"/>
    </source>
</evidence>
<name>W9WHV7_9EURO</name>
<comment type="caution">
    <text evidence="3">The sequence shown here is derived from an EMBL/GenBank/DDBJ whole genome shotgun (WGS) entry which is preliminary data.</text>
</comment>
<dbReference type="PANTHER" id="PTHR43477:SF1">
    <property type="entry name" value="DIHYDROANTICAPSIN 7-DEHYDROGENASE"/>
    <property type="match status" value="1"/>
</dbReference>
<comment type="similarity">
    <text evidence="1">Belongs to the short-chain dehydrogenases/reductases (SDR) family.</text>
</comment>
<dbReference type="PANTHER" id="PTHR43477">
    <property type="entry name" value="DIHYDROANTICAPSIN 7-DEHYDROGENASE"/>
    <property type="match status" value="1"/>
</dbReference>
<dbReference type="OrthoDB" id="47007at2759"/>
<evidence type="ECO:0000313" key="4">
    <source>
        <dbReference type="Proteomes" id="UP000019473"/>
    </source>
</evidence>
<dbReference type="Gene3D" id="3.40.50.720">
    <property type="entry name" value="NAD(P)-binding Rossmann-like Domain"/>
    <property type="match status" value="1"/>
</dbReference>
<sequence>MDSCFYLTRTVLPHMREAGYGRSINTAAGAILHPESGLGVYAAANSAVAGFTRSTAVEAGPGSTANVVCPGLIYDEST</sequence>
<accession>W9WHV7</accession>
<dbReference type="STRING" id="1182544.W9WHV7"/>
<evidence type="ECO:0000313" key="3">
    <source>
        <dbReference type="EMBL" id="EXJ64565.1"/>
    </source>
</evidence>
<dbReference type="Proteomes" id="UP000019473">
    <property type="component" value="Unassembled WGS sequence"/>
</dbReference>
<protein>
    <recommendedName>
        <fullName evidence="5">3-oxoacyl-[acyl-carrier protein] reductase</fullName>
    </recommendedName>
</protein>
<dbReference type="SUPFAM" id="SSF51735">
    <property type="entry name" value="NAD(P)-binding Rossmann-fold domains"/>
    <property type="match status" value="1"/>
</dbReference>
<keyword evidence="4" id="KW-1185">Reference proteome</keyword>
<dbReference type="PRINTS" id="PR00081">
    <property type="entry name" value="GDHRDH"/>
</dbReference>
<gene>
    <name evidence="3" type="ORF">A1O7_00901</name>
</gene>
<dbReference type="HOGENOM" id="CLU_2621838_0_0_1"/>